<protein>
    <submittedName>
        <fullName evidence="9">General secretion pathway protein F/type IV pilus assembly protein PilC</fullName>
    </submittedName>
</protein>
<comment type="caution">
    <text evidence="9">The sequence shown here is derived from an EMBL/GenBank/DDBJ whole genome shotgun (WGS) entry which is preliminary data.</text>
</comment>
<organism evidence="9 10">
    <name type="scientific">Pseudacidovorax intermedius</name>
    <dbReference type="NCBI Taxonomy" id="433924"/>
    <lineage>
        <taxon>Bacteria</taxon>
        <taxon>Pseudomonadati</taxon>
        <taxon>Pseudomonadota</taxon>
        <taxon>Betaproteobacteria</taxon>
        <taxon>Burkholderiales</taxon>
        <taxon>Comamonadaceae</taxon>
        <taxon>Pseudacidovorax</taxon>
    </lineage>
</organism>
<feature type="transmembrane region" description="Helical" evidence="7">
    <location>
        <begin position="54"/>
        <end position="74"/>
    </location>
</feature>
<evidence type="ECO:0000313" key="9">
    <source>
        <dbReference type="EMBL" id="RDI21884.1"/>
    </source>
</evidence>
<evidence type="ECO:0000256" key="2">
    <source>
        <dbReference type="ARBA" id="ARBA00005745"/>
    </source>
</evidence>
<feature type="transmembrane region" description="Helical" evidence="7">
    <location>
        <begin position="149"/>
        <end position="170"/>
    </location>
</feature>
<name>A0A370FCR8_9BURK</name>
<dbReference type="Gene3D" id="1.20.81.30">
    <property type="entry name" value="Type II secretion system (T2SS), domain F"/>
    <property type="match status" value="2"/>
</dbReference>
<dbReference type="InterPro" id="IPR042094">
    <property type="entry name" value="T2SS_GspF_sf"/>
</dbReference>
<evidence type="ECO:0000256" key="3">
    <source>
        <dbReference type="ARBA" id="ARBA00022475"/>
    </source>
</evidence>
<dbReference type="PANTHER" id="PTHR30012">
    <property type="entry name" value="GENERAL SECRETION PATHWAY PROTEIN"/>
    <property type="match status" value="1"/>
</dbReference>
<keyword evidence="3" id="KW-1003">Cell membrane</keyword>
<evidence type="ECO:0000256" key="4">
    <source>
        <dbReference type="ARBA" id="ARBA00022692"/>
    </source>
</evidence>
<dbReference type="PANTHER" id="PTHR30012:SF0">
    <property type="entry name" value="TYPE II SECRETION SYSTEM PROTEIN F-RELATED"/>
    <property type="match status" value="1"/>
</dbReference>
<gene>
    <name evidence="9" type="ORF">DFR41_1088</name>
</gene>
<dbReference type="AlphaFoldDB" id="A0A370FCR8"/>
<sequence length="293" mass="32666">MGEAFDRQPSVFPEAVRNLTRLGDETGTMDRMLHEAADHIERVMTLKADSKQALIYPTFVFTAIFGAAALWLYYVVPNLGSLFKQFNIKLPPLTIAVVATSDWVRQNGFLVLALMIGALLSAVFGWYGSYKFRLGVYRVLHAMPVAKRLMLASAMAFFSEYFSLLLRAGVDVVRSLTVLEGITRDLHYKDKLATVRMYVERGDRISSAMRRVGGFPPMMLRIIGVGEESGTLSEQLIYIAGEYRKRLSRVVATLSEILKPLVIFVAGALLAVFVAALVLPVYDLIGQTMSVRR</sequence>
<dbReference type="Proteomes" id="UP000255265">
    <property type="component" value="Unassembled WGS sequence"/>
</dbReference>
<dbReference type="InterPro" id="IPR003004">
    <property type="entry name" value="GspF/PilC"/>
</dbReference>
<feature type="transmembrane region" description="Helical" evidence="7">
    <location>
        <begin position="261"/>
        <end position="285"/>
    </location>
</feature>
<keyword evidence="6 7" id="KW-0472">Membrane</keyword>
<dbReference type="Pfam" id="PF00482">
    <property type="entry name" value="T2SSF"/>
    <property type="match status" value="2"/>
</dbReference>
<comment type="similarity">
    <text evidence="2">Belongs to the GSP F family.</text>
</comment>
<proteinExistence type="inferred from homology"/>
<feature type="domain" description="Type II secretion system protein GspF" evidence="8">
    <location>
        <begin position="158"/>
        <end position="280"/>
    </location>
</feature>
<evidence type="ECO:0000256" key="1">
    <source>
        <dbReference type="ARBA" id="ARBA00004651"/>
    </source>
</evidence>
<reference evidence="9 10" key="1">
    <citation type="submission" date="2018-07" db="EMBL/GenBank/DDBJ databases">
        <title>Genomic Encyclopedia of Type Strains, Phase IV (KMG-IV): sequencing the most valuable type-strain genomes for metagenomic binning, comparative biology and taxonomic classification.</title>
        <authorList>
            <person name="Goeker M."/>
        </authorList>
    </citation>
    <scope>NUCLEOTIDE SEQUENCE [LARGE SCALE GENOMIC DNA]</scope>
    <source>
        <strain evidence="9 10">DSM 21352</strain>
    </source>
</reference>
<dbReference type="EMBL" id="QQAV01000008">
    <property type="protein sequence ID" value="RDI21884.1"/>
    <property type="molecule type" value="Genomic_DNA"/>
</dbReference>
<accession>A0A370FCR8</accession>
<comment type="subcellular location">
    <subcellularLocation>
        <location evidence="1">Cell membrane</location>
        <topology evidence="1">Multi-pass membrane protein</topology>
    </subcellularLocation>
</comment>
<evidence type="ECO:0000259" key="8">
    <source>
        <dbReference type="Pfam" id="PF00482"/>
    </source>
</evidence>
<evidence type="ECO:0000256" key="5">
    <source>
        <dbReference type="ARBA" id="ARBA00022989"/>
    </source>
</evidence>
<evidence type="ECO:0000256" key="6">
    <source>
        <dbReference type="ARBA" id="ARBA00023136"/>
    </source>
</evidence>
<feature type="transmembrane region" description="Helical" evidence="7">
    <location>
        <begin position="109"/>
        <end position="128"/>
    </location>
</feature>
<keyword evidence="4 7" id="KW-0812">Transmembrane</keyword>
<keyword evidence="10" id="KW-1185">Reference proteome</keyword>
<feature type="domain" description="Type II secretion system protein GspF" evidence="8">
    <location>
        <begin position="3"/>
        <end position="77"/>
    </location>
</feature>
<dbReference type="InterPro" id="IPR018076">
    <property type="entry name" value="T2SS_GspF_dom"/>
</dbReference>
<keyword evidence="5 7" id="KW-1133">Transmembrane helix</keyword>
<evidence type="ECO:0000313" key="10">
    <source>
        <dbReference type="Proteomes" id="UP000255265"/>
    </source>
</evidence>
<evidence type="ECO:0000256" key="7">
    <source>
        <dbReference type="SAM" id="Phobius"/>
    </source>
</evidence>
<dbReference type="GO" id="GO:0005886">
    <property type="term" value="C:plasma membrane"/>
    <property type="evidence" value="ECO:0007669"/>
    <property type="project" value="UniProtKB-SubCell"/>
</dbReference>